<feature type="compositionally biased region" description="Acidic residues" evidence="1">
    <location>
        <begin position="33"/>
        <end position="42"/>
    </location>
</feature>
<keyword evidence="3" id="KW-1185">Reference proteome</keyword>
<proteinExistence type="predicted"/>
<dbReference type="EMBL" id="FUXU01000010">
    <property type="protein sequence ID" value="SKA49884.1"/>
    <property type="molecule type" value="Genomic_DNA"/>
</dbReference>
<dbReference type="AlphaFoldDB" id="A0A1T4UAY5"/>
<reference evidence="3" key="1">
    <citation type="submission" date="2017-02" db="EMBL/GenBank/DDBJ databases">
        <authorList>
            <person name="Varghese N."/>
            <person name="Submissions S."/>
        </authorList>
    </citation>
    <scope>NUCLEOTIDE SEQUENCE [LARGE SCALE GENOMIC DNA]</scope>
    <source>
        <strain evidence="3">DSM 22720</strain>
    </source>
</reference>
<sequence length="61" mass="7241">MTWFPKISDLSPQKVHTVLKQDKAKQQQQKITEEEEREEVEQEPSPSETQKKKNSLLDIYI</sequence>
<accession>A0A1T4UAY5</accession>
<dbReference type="Proteomes" id="UP000190162">
    <property type="component" value="Unassembled WGS sequence"/>
</dbReference>
<evidence type="ECO:0000313" key="2">
    <source>
        <dbReference type="EMBL" id="SKA49884.1"/>
    </source>
</evidence>
<evidence type="ECO:0000256" key="1">
    <source>
        <dbReference type="SAM" id="MobiDB-lite"/>
    </source>
</evidence>
<feature type="region of interest" description="Disordered" evidence="1">
    <location>
        <begin position="18"/>
        <end position="61"/>
    </location>
</feature>
<evidence type="ECO:0000313" key="3">
    <source>
        <dbReference type="Proteomes" id="UP000190162"/>
    </source>
</evidence>
<dbReference type="RefSeq" id="WP_078751698.1">
    <property type="nucleotide sequence ID" value="NZ_FUXU01000010.1"/>
</dbReference>
<organism evidence="2 3">
    <name type="scientific">Enterovibrio nigricans DSM 22720</name>
    <dbReference type="NCBI Taxonomy" id="1121868"/>
    <lineage>
        <taxon>Bacteria</taxon>
        <taxon>Pseudomonadati</taxon>
        <taxon>Pseudomonadota</taxon>
        <taxon>Gammaproteobacteria</taxon>
        <taxon>Vibrionales</taxon>
        <taxon>Vibrionaceae</taxon>
        <taxon>Enterovibrio</taxon>
    </lineage>
</organism>
<name>A0A1T4UAY5_9GAMM</name>
<gene>
    <name evidence="2" type="ORF">SAMN02745132_01255</name>
</gene>
<protein>
    <submittedName>
        <fullName evidence="2">Uncharacterized protein</fullName>
    </submittedName>
</protein>